<dbReference type="SUPFAM" id="SSF52540">
    <property type="entry name" value="P-loop containing nucleoside triphosphate hydrolases"/>
    <property type="match status" value="1"/>
</dbReference>
<dbReference type="InterPro" id="IPR003593">
    <property type="entry name" value="AAA+_ATPase"/>
</dbReference>
<dbReference type="PATRIC" id="fig|582.24.peg.4690"/>
<dbReference type="GO" id="GO:0000731">
    <property type="term" value="P:DNA synthesis involved in DNA repair"/>
    <property type="evidence" value="ECO:0007669"/>
    <property type="project" value="TreeGrafter"/>
</dbReference>
<feature type="domain" description="AAA+ ATPase" evidence="1">
    <location>
        <begin position="22"/>
        <end position="338"/>
    </location>
</feature>
<dbReference type="GO" id="GO:0006302">
    <property type="term" value="P:double-strand break repair"/>
    <property type="evidence" value="ECO:0007669"/>
    <property type="project" value="TreeGrafter"/>
</dbReference>
<evidence type="ECO:0000313" key="3">
    <source>
        <dbReference type="Proteomes" id="UP000032582"/>
    </source>
</evidence>
<dbReference type="Gene3D" id="3.40.50.300">
    <property type="entry name" value="P-loop containing nucleotide triphosphate hydrolases"/>
    <property type="match status" value="1"/>
</dbReference>
<evidence type="ECO:0000259" key="1">
    <source>
        <dbReference type="SMART" id="SM00382"/>
    </source>
</evidence>
<dbReference type="EMBL" id="JZSH01000192">
    <property type="protein sequence ID" value="KJF77122.1"/>
    <property type="molecule type" value="Genomic_DNA"/>
</dbReference>
<proteinExistence type="predicted"/>
<accession>A0A0D8L5P5</accession>
<dbReference type="InterPro" id="IPR003959">
    <property type="entry name" value="ATPase_AAA_core"/>
</dbReference>
<reference evidence="2 3" key="1">
    <citation type="submission" date="2015-02" db="EMBL/GenBank/DDBJ databases">
        <title>Whole genome shotgun sequencing of cultured foodborne pathogen.</title>
        <authorList>
            <person name="Timme R."/>
            <person name="Allard M.W."/>
            <person name="Strain E."/>
            <person name="Evans P.S."/>
            <person name="Brown E."/>
        </authorList>
    </citation>
    <scope>NUCLEOTIDE SEQUENCE [LARGE SCALE GENOMIC DNA]</scope>
    <source>
        <strain evidence="2 3">GCSL-TSO-24</strain>
    </source>
</reference>
<dbReference type="GO" id="GO:0005524">
    <property type="term" value="F:ATP binding"/>
    <property type="evidence" value="ECO:0007669"/>
    <property type="project" value="InterPro"/>
</dbReference>
<organism evidence="2 3">
    <name type="scientific">Morganella morganii</name>
    <name type="common">Proteus morganii</name>
    <dbReference type="NCBI Taxonomy" id="582"/>
    <lineage>
        <taxon>Bacteria</taxon>
        <taxon>Pseudomonadati</taxon>
        <taxon>Pseudomonadota</taxon>
        <taxon>Gammaproteobacteria</taxon>
        <taxon>Enterobacterales</taxon>
        <taxon>Morganellaceae</taxon>
        <taxon>Morganella</taxon>
    </lineage>
</organism>
<dbReference type="GO" id="GO:0016887">
    <property type="term" value="F:ATP hydrolysis activity"/>
    <property type="evidence" value="ECO:0007669"/>
    <property type="project" value="InterPro"/>
</dbReference>
<comment type="caution">
    <text evidence="2">The sequence shown here is derived from an EMBL/GenBank/DDBJ whole genome shotgun (WGS) entry which is preliminary data.</text>
</comment>
<dbReference type="Proteomes" id="UP000032582">
    <property type="component" value="Unassembled WGS sequence"/>
</dbReference>
<dbReference type="Pfam" id="PF13304">
    <property type="entry name" value="AAA_21"/>
    <property type="match status" value="1"/>
</dbReference>
<sequence length="423" mass="47635">MKIRKISLTNFRGIQKADITFTDRLTVIVGVNGAGKTTLLDALAITLSQVTSRIYESAQKARSFSPDDIFISADYTRAVVGMELEQQTIEFALALNKRAAKHPKERSSDFDLLNSVIQPLAAKNKNYRENEATAISLPLAIYYDVHRAVMDIPLRVREKLKNTPAEGNEDALTNGGADFKRFFNWYRNEEDRENQNIRRDHSYTDPKLDAVRSAIETFTGFCDLHIDRKTPLRMVVRKKDLEFSVNQLSNGEKCLLALVGDLARRLALVNPLSSNPLLGDAIVLIDEIDLHLHPKWQRNILKNFAETFPNCQFIVSTHSPQIIGEIPPENVLLVRDGNILGNPSSARGLSSNEVLELIMEGDARNPEIKQQIENIEASLDDDYIEKARHQLAQLKKQIGSTPDVMRLDSSIETLDFLLNGDNE</sequence>
<gene>
    <name evidence="2" type="ORF">UA45_14750</name>
</gene>
<dbReference type="SMART" id="SM00382">
    <property type="entry name" value="AAA"/>
    <property type="match status" value="1"/>
</dbReference>
<evidence type="ECO:0000313" key="2">
    <source>
        <dbReference type="EMBL" id="KJF77122.1"/>
    </source>
</evidence>
<protein>
    <submittedName>
        <fullName evidence="2">Chromosome segregation protein SMC</fullName>
    </submittedName>
</protein>
<dbReference type="AlphaFoldDB" id="A0A0D8L5P5"/>
<dbReference type="InterPro" id="IPR027417">
    <property type="entry name" value="P-loop_NTPase"/>
</dbReference>
<dbReference type="PANTHER" id="PTHR32182:SF23">
    <property type="entry name" value="ATP BINDING PROTEIN"/>
    <property type="match status" value="1"/>
</dbReference>
<name>A0A0D8L5P5_MORMO</name>
<dbReference type="PANTHER" id="PTHR32182">
    <property type="entry name" value="DNA REPLICATION AND REPAIR PROTEIN RECF"/>
    <property type="match status" value="1"/>
</dbReference>